<evidence type="ECO:0000313" key="2">
    <source>
        <dbReference type="Proteomes" id="UP000027432"/>
    </source>
</evidence>
<comment type="caution">
    <text evidence="1">The sequence shown here is derived from an EMBL/GenBank/DDBJ whole genome shotgun (WGS) entry which is preliminary data.</text>
</comment>
<dbReference type="Proteomes" id="UP000027432">
    <property type="component" value="Unassembled WGS sequence"/>
</dbReference>
<evidence type="ECO:0000313" key="1">
    <source>
        <dbReference type="EMBL" id="KEO51600.1"/>
    </source>
</evidence>
<organism evidence="1 2">
    <name type="scientific">Thioclava pacifica DSM 10166</name>
    <dbReference type="NCBI Taxonomy" id="1353537"/>
    <lineage>
        <taxon>Bacteria</taxon>
        <taxon>Pseudomonadati</taxon>
        <taxon>Pseudomonadota</taxon>
        <taxon>Alphaproteobacteria</taxon>
        <taxon>Rhodobacterales</taxon>
        <taxon>Paracoccaceae</taxon>
        <taxon>Thioclava</taxon>
    </lineage>
</organism>
<reference evidence="1 2" key="1">
    <citation type="submission" date="2013-07" db="EMBL/GenBank/DDBJ databases">
        <title>Thioclava pacifica DSM 10166 Genome Sequencing.</title>
        <authorList>
            <person name="Lai Q."/>
            <person name="Shao Z."/>
        </authorList>
    </citation>
    <scope>NUCLEOTIDE SEQUENCE [LARGE SCALE GENOMIC DNA]</scope>
    <source>
        <strain evidence="1 2">DSM 10166</strain>
    </source>
</reference>
<protein>
    <submittedName>
        <fullName evidence="1">Uncharacterized protein</fullName>
    </submittedName>
</protein>
<proteinExistence type="predicted"/>
<accession>A0A074J6Y4</accession>
<sequence>MGADMAIIQRQGFGAVALLCGAMTAGAAMAGDLREISPAAPDLTSRSHYDPVIHALEIGLTPAMADARVDAAIRAAEGCPLVFDTRKPIPKCWDGKPQLDS</sequence>
<dbReference type="AlphaFoldDB" id="A0A074J6Y4"/>
<name>A0A074J6Y4_9RHOB</name>
<keyword evidence="2" id="KW-1185">Reference proteome</keyword>
<dbReference type="eggNOG" id="ENOG50301V0">
    <property type="taxonomic scope" value="Bacteria"/>
</dbReference>
<dbReference type="EMBL" id="AUND01000038">
    <property type="protein sequence ID" value="KEO51600.1"/>
    <property type="molecule type" value="Genomic_DNA"/>
</dbReference>
<gene>
    <name evidence="1" type="ORF">TP2_11940</name>
</gene>